<evidence type="ECO:0000256" key="2">
    <source>
        <dbReference type="ARBA" id="ARBA00022475"/>
    </source>
</evidence>
<dbReference type="PROSITE" id="PS50885">
    <property type="entry name" value="HAMP"/>
    <property type="match status" value="1"/>
</dbReference>
<dbReference type="GO" id="GO:0005886">
    <property type="term" value="C:plasma membrane"/>
    <property type="evidence" value="ECO:0007669"/>
    <property type="project" value="UniProtKB-SubCell"/>
</dbReference>
<comment type="similarity">
    <text evidence="5">Belongs to the methyl-accepting chemotaxis (MCP) protein family.</text>
</comment>
<dbReference type="SMART" id="SM00283">
    <property type="entry name" value="MA"/>
    <property type="match status" value="1"/>
</dbReference>
<evidence type="ECO:0000313" key="11">
    <source>
        <dbReference type="Proteomes" id="UP000304148"/>
    </source>
</evidence>
<dbReference type="InterPro" id="IPR003660">
    <property type="entry name" value="HAMP_dom"/>
</dbReference>
<dbReference type="Gene3D" id="1.10.287.950">
    <property type="entry name" value="Methyl-accepting chemotaxis protein"/>
    <property type="match status" value="1"/>
</dbReference>
<evidence type="ECO:0000256" key="4">
    <source>
        <dbReference type="ARBA" id="ARBA00023224"/>
    </source>
</evidence>
<dbReference type="InterPro" id="IPR004089">
    <property type="entry name" value="MCPsignal_dom"/>
</dbReference>
<feature type="transmembrane region" description="Helical" evidence="7">
    <location>
        <begin position="186"/>
        <end position="207"/>
    </location>
</feature>
<sequence>MKDYAWYRKVPYYIKGVTGMKSQSINERIRALWNHCFQSLLARILLPISLITLLVIITTSMVNASFIRSVVTDIMIEDTQTAVRQIGKFVVQHGKDDPKAVLNMVAYKDNSTSLLVKDGKVIARFGKELSSEIEDSLHALYTGEQNEMKLDIGLGGYAYAAKSGHYTAVVISRFDDFDNSLDSYNWLMWAVTIGSLLIITSVTWMLVNRLFVKPIHKVSRTVEHIGSGDFTHRVGIAEQRKDIWGNVARSFSSMHSNLKELVDQVVDTSENINTTSNDFAISSQETSKSSEQITISLQDISMGVDEQAKKLAEVGQMIEDVTMAIGEVDQTVKTITGEFTKANEKVVHGNEIVNKTITHMRQLSDNVEASAGMMSSLQQKSDKVGEILAIITDIAGQTNLLALNAAIEAARAGEHGRGFAVVANEVRKLADQSNQAALEIQQIIAEVQSETGNAVETMEKSHHFVQSGIQSVNDTGDVFHAIVAMMQEISNLASMVEAIVQEVNISSQDMLERVQGVVAISEESASSVQSIAAATEEQNAVMEELASSAEEFKRMAMGLQDSLTKFKF</sequence>
<feature type="domain" description="Methyl-accepting transducer" evidence="8">
    <location>
        <begin position="282"/>
        <end position="553"/>
    </location>
</feature>
<name>A0A383RH49_PAEAL</name>
<feature type="domain" description="HAMP" evidence="9">
    <location>
        <begin position="209"/>
        <end position="263"/>
    </location>
</feature>
<reference evidence="11" key="1">
    <citation type="submission" date="2018-08" db="EMBL/GenBank/DDBJ databases">
        <authorList>
            <person name="Chevrot R."/>
        </authorList>
    </citation>
    <scope>NUCLEOTIDE SEQUENCE [LARGE SCALE GENOMIC DNA]</scope>
</reference>
<evidence type="ECO:0000256" key="6">
    <source>
        <dbReference type="PROSITE-ProRule" id="PRU00284"/>
    </source>
</evidence>
<dbReference type="FunFam" id="1.10.287.950:FF:000001">
    <property type="entry name" value="Methyl-accepting chemotaxis sensory transducer"/>
    <property type="match status" value="1"/>
</dbReference>
<dbReference type="Pfam" id="PF00015">
    <property type="entry name" value="MCPsignal"/>
    <property type="match status" value="1"/>
</dbReference>
<evidence type="ECO:0000259" key="9">
    <source>
        <dbReference type="PROSITE" id="PS50885"/>
    </source>
</evidence>
<keyword evidence="2" id="KW-1003">Cell membrane</keyword>
<proteinExistence type="inferred from homology"/>
<dbReference type="GO" id="GO:0007165">
    <property type="term" value="P:signal transduction"/>
    <property type="evidence" value="ECO:0007669"/>
    <property type="project" value="UniProtKB-KW"/>
</dbReference>
<dbReference type="AlphaFoldDB" id="A0A383RH49"/>
<protein>
    <submittedName>
        <fullName evidence="10">Methyl-accepting chemotaxis sensory transducer with Cache sensor</fullName>
    </submittedName>
</protein>
<dbReference type="PANTHER" id="PTHR32089:SF112">
    <property type="entry name" value="LYSOZYME-LIKE PROTEIN-RELATED"/>
    <property type="match status" value="1"/>
</dbReference>
<accession>A0A383RH49</accession>
<keyword evidence="4 6" id="KW-0807">Transducer</keyword>
<dbReference type="Proteomes" id="UP000304148">
    <property type="component" value="Chromosome"/>
</dbReference>
<keyword evidence="7" id="KW-1133">Transmembrane helix</keyword>
<evidence type="ECO:0000259" key="8">
    <source>
        <dbReference type="PROSITE" id="PS50111"/>
    </source>
</evidence>
<keyword evidence="7" id="KW-0812">Transmembrane</keyword>
<dbReference type="CDD" id="cd06225">
    <property type="entry name" value="HAMP"/>
    <property type="match status" value="1"/>
</dbReference>
<dbReference type="PROSITE" id="PS50111">
    <property type="entry name" value="CHEMOTAXIS_TRANSDUC_2"/>
    <property type="match status" value="1"/>
</dbReference>
<dbReference type="CDD" id="cd11386">
    <property type="entry name" value="MCP_signal"/>
    <property type="match status" value="1"/>
</dbReference>
<comment type="subcellular location">
    <subcellularLocation>
        <location evidence="1">Cell membrane</location>
    </subcellularLocation>
</comment>
<keyword evidence="3 7" id="KW-0472">Membrane</keyword>
<feature type="transmembrane region" description="Helical" evidence="7">
    <location>
        <begin position="40"/>
        <end position="62"/>
    </location>
</feature>
<evidence type="ECO:0000256" key="3">
    <source>
        <dbReference type="ARBA" id="ARBA00023136"/>
    </source>
</evidence>
<dbReference type="EMBL" id="LS992241">
    <property type="protein sequence ID" value="SYX86153.1"/>
    <property type="molecule type" value="Genomic_DNA"/>
</dbReference>
<organism evidence="10 11">
    <name type="scientific">Paenibacillus alvei</name>
    <name type="common">Bacillus alvei</name>
    <dbReference type="NCBI Taxonomy" id="44250"/>
    <lineage>
        <taxon>Bacteria</taxon>
        <taxon>Bacillati</taxon>
        <taxon>Bacillota</taxon>
        <taxon>Bacilli</taxon>
        <taxon>Bacillales</taxon>
        <taxon>Paenibacillaceae</taxon>
        <taxon>Paenibacillus</taxon>
    </lineage>
</organism>
<dbReference type="SMART" id="SM00304">
    <property type="entry name" value="HAMP"/>
    <property type="match status" value="1"/>
</dbReference>
<dbReference type="SUPFAM" id="SSF58104">
    <property type="entry name" value="Methyl-accepting chemotaxis protein (MCP) signaling domain"/>
    <property type="match status" value="1"/>
</dbReference>
<dbReference type="Pfam" id="PF00672">
    <property type="entry name" value="HAMP"/>
    <property type="match status" value="1"/>
</dbReference>
<evidence type="ECO:0000256" key="7">
    <source>
        <dbReference type="SAM" id="Phobius"/>
    </source>
</evidence>
<gene>
    <name evidence="10" type="ORF">PBLR_14575</name>
</gene>
<evidence type="ECO:0000256" key="1">
    <source>
        <dbReference type="ARBA" id="ARBA00004236"/>
    </source>
</evidence>
<dbReference type="PANTHER" id="PTHR32089">
    <property type="entry name" value="METHYL-ACCEPTING CHEMOTAXIS PROTEIN MCPB"/>
    <property type="match status" value="1"/>
</dbReference>
<evidence type="ECO:0000256" key="5">
    <source>
        <dbReference type="ARBA" id="ARBA00029447"/>
    </source>
</evidence>
<dbReference type="GO" id="GO:0006935">
    <property type="term" value="P:chemotaxis"/>
    <property type="evidence" value="ECO:0007669"/>
    <property type="project" value="UniProtKB-ARBA"/>
</dbReference>
<evidence type="ECO:0000313" key="10">
    <source>
        <dbReference type="EMBL" id="SYX86153.1"/>
    </source>
</evidence>